<dbReference type="OrthoDB" id="328972at2"/>
<proteinExistence type="predicted"/>
<gene>
    <name evidence="2" type="ORF">FPZ52_00715</name>
</gene>
<dbReference type="SUPFAM" id="SSF159888">
    <property type="entry name" value="YdhG-like"/>
    <property type="match status" value="1"/>
</dbReference>
<evidence type="ECO:0000259" key="1">
    <source>
        <dbReference type="Pfam" id="PF08818"/>
    </source>
</evidence>
<accession>A0A5B8I504</accession>
<protein>
    <submittedName>
        <fullName evidence="2">DUF1801 domain-containing protein</fullName>
    </submittedName>
</protein>
<evidence type="ECO:0000313" key="3">
    <source>
        <dbReference type="Proteomes" id="UP000318483"/>
    </source>
</evidence>
<keyword evidence="3" id="KW-1185">Reference proteome</keyword>
<organism evidence="2 3">
    <name type="scientific">Qingshengfaniella alkalisoli</name>
    <dbReference type="NCBI Taxonomy" id="2599296"/>
    <lineage>
        <taxon>Bacteria</taxon>
        <taxon>Pseudomonadati</taxon>
        <taxon>Pseudomonadota</taxon>
        <taxon>Alphaproteobacteria</taxon>
        <taxon>Rhodobacterales</taxon>
        <taxon>Paracoccaceae</taxon>
        <taxon>Qingshengfaniella</taxon>
    </lineage>
</organism>
<name>A0A5B8I504_9RHOB</name>
<dbReference type="RefSeq" id="WP_146362764.1">
    <property type="nucleotide sequence ID" value="NZ_CP042261.1"/>
</dbReference>
<feature type="domain" description="YdhG-like" evidence="1">
    <location>
        <begin position="28"/>
        <end position="133"/>
    </location>
</feature>
<sequence>MNDTNQHAPDFANSAVESAFAAFSAIVRPQLLQLRQLVFDTALQLPQVGRIDETLKWGQPAYLTPDTRSGSTIRLGTPKEGGFALYTHCQTTLIADFRHLAGDAFRYDGNRAVVFEGNEEPPLDLLRPLVASALTYHLKSR</sequence>
<dbReference type="KEGG" id="lit:FPZ52_00715"/>
<dbReference type="AlphaFoldDB" id="A0A5B8I504"/>
<reference evidence="2 3" key="1">
    <citation type="submission" date="2019-07" db="EMBL/GenBank/DDBJ databases">
        <title>Litoreibacter alkalisoli sp. nov., isolated from saline-alkaline soil.</title>
        <authorList>
            <person name="Wang S."/>
            <person name="Xu L."/>
            <person name="Xing Y.-T."/>
            <person name="Sun J.-Q."/>
        </authorList>
    </citation>
    <scope>NUCLEOTIDE SEQUENCE [LARGE SCALE GENOMIC DNA]</scope>
    <source>
        <strain evidence="2 3">LN3S51</strain>
    </source>
</reference>
<dbReference type="Proteomes" id="UP000318483">
    <property type="component" value="Chromosome"/>
</dbReference>
<dbReference type="Pfam" id="PF08818">
    <property type="entry name" value="DUF1801"/>
    <property type="match status" value="1"/>
</dbReference>
<evidence type="ECO:0000313" key="2">
    <source>
        <dbReference type="EMBL" id="QDY68285.1"/>
    </source>
</evidence>
<dbReference type="InterPro" id="IPR014922">
    <property type="entry name" value="YdhG-like"/>
</dbReference>
<dbReference type="EMBL" id="CP042261">
    <property type="protein sequence ID" value="QDY68285.1"/>
    <property type="molecule type" value="Genomic_DNA"/>
</dbReference>